<evidence type="ECO:0000313" key="12">
    <source>
        <dbReference type="RefSeq" id="XP_033464141.1"/>
    </source>
</evidence>
<keyword evidence="6" id="KW-0995">Kinetochore</keyword>
<evidence type="ECO:0000256" key="5">
    <source>
        <dbReference type="ARBA" id="ARBA00022776"/>
    </source>
</evidence>
<accession>A0A6J3MGM7</accession>
<gene>
    <name evidence="12" type="ORF">K489DRAFT_385812</name>
</gene>
<comment type="subcellular location">
    <subcellularLocation>
        <location evidence="1">Chromosome</location>
        <location evidence="1">Centromere</location>
        <location evidence="1">Kinetochore</location>
    </subcellularLocation>
</comment>
<dbReference type="Pfam" id="PF05859">
    <property type="entry name" value="Mis12"/>
    <property type="match status" value="1"/>
</dbReference>
<evidence type="ECO:0000256" key="6">
    <source>
        <dbReference type="ARBA" id="ARBA00022838"/>
    </source>
</evidence>
<dbReference type="OrthoDB" id="1884855at2759"/>
<evidence type="ECO:0000256" key="3">
    <source>
        <dbReference type="ARBA" id="ARBA00022454"/>
    </source>
</evidence>
<evidence type="ECO:0000256" key="4">
    <source>
        <dbReference type="ARBA" id="ARBA00022618"/>
    </source>
</evidence>
<evidence type="ECO:0008006" key="13">
    <source>
        <dbReference type="Google" id="ProtNLM"/>
    </source>
</evidence>
<dbReference type="GeneID" id="54363968"/>
<evidence type="ECO:0000256" key="8">
    <source>
        <dbReference type="ARBA" id="ARBA00023306"/>
    </source>
</evidence>
<dbReference type="InterPro" id="IPR008685">
    <property type="entry name" value="Centromere_Mis12"/>
</dbReference>
<dbReference type="GO" id="GO:0000444">
    <property type="term" value="C:MIS12/MIND type complex"/>
    <property type="evidence" value="ECO:0007669"/>
    <property type="project" value="TreeGrafter"/>
</dbReference>
<reference evidence="12" key="2">
    <citation type="submission" date="2020-04" db="EMBL/GenBank/DDBJ databases">
        <authorList>
            <consortium name="NCBI Genome Project"/>
        </authorList>
    </citation>
    <scope>NUCLEOTIDE SEQUENCE</scope>
    <source>
        <strain evidence="12">CBS 342.82</strain>
    </source>
</reference>
<dbReference type="GO" id="GO:0051382">
    <property type="term" value="P:kinetochore assembly"/>
    <property type="evidence" value="ECO:0007669"/>
    <property type="project" value="TreeGrafter"/>
</dbReference>
<keyword evidence="3" id="KW-0158">Chromosome</keyword>
<evidence type="ECO:0000256" key="7">
    <source>
        <dbReference type="ARBA" id="ARBA00023054"/>
    </source>
</evidence>
<keyword evidence="7" id="KW-0175">Coiled coil</keyword>
<feature type="compositionally biased region" description="Basic and acidic residues" evidence="10">
    <location>
        <begin position="316"/>
        <end position="325"/>
    </location>
</feature>
<dbReference type="GO" id="GO:0051301">
    <property type="term" value="P:cell division"/>
    <property type="evidence" value="ECO:0007669"/>
    <property type="project" value="UniProtKB-KW"/>
</dbReference>
<keyword evidence="4" id="KW-0132">Cell division</keyword>
<keyword evidence="8" id="KW-0131">Cell cycle</keyword>
<feature type="region of interest" description="Disordered" evidence="10">
    <location>
        <begin position="306"/>
        <end position="325"/>
    </location>
</feature>
<organism evidence="12">
    <name type="scientific">Dissoconium aciculare CBS 342.82</name>
    <dbReference type="NCBI Taxonomy" id="1314786"/>
    <lineage>
        <taxon>Eukaryota</taxon>
        <taxon>Fungi</taxon>
        <taxon>Dikarya</taxon>
        <taxon>Ascomycota</taxon>
        <taxon>Pezizomycotina</taxon>
        <taxon>Dothideomycetes</taxon>
        <taxon>Dothideomycetidae</taxon>
        <taxon>Mycosphaerellales</taxon>
        <taxon>Dissoconiaceae</taxon>
        <taxon>Dissoconium</taxon>
    </lineage>
</organism>
<dbReference type="GO" id="GO:0005634">
    <property type="term" value="C:nucleus"/>
    <property type="evidence" value="ECO:0007669"/>
    <property type="project" value="InterPro"/>
</dbReference>
<evidence type="ECO:0000256" key="1">
    <source>
        <dbReference type="ARBA" id="ARBA00004629"/>
    </source>
</evidence>
<comment type="similarity">
    <text evidence="2">Belongs to the mis12 family.</text>
</comment>
<protein>
    <recommendedName>
        <fullName evidence="13">Mis12-domain-containing protein</fullName>
    </recommendedName>
</protein>
<evidence type="ECO:0000256" key="10">
    <source>
        <dbReference type="SAM" id="MobiDB-lite"/>
    </source>
</evidence>
<dbReference type="GO" id="GO:0000070">
    <property type="term" value="P:mitotic sister chromatid segregation"/>
    <property type="evidence" value="ECO:0007669"/>
    <property type="project" value="TreeGrafter"/>
</dbReference>
<evidence type="ECO:0000256" key="9">
    <source>
        <dbReference type="ARBA" id="ARBA00023328"/>
    </source>
</evidence>
<evidence type="ECO:0000313" key="11">
    <source>
        <dbReference type="Proteomes" id="UP000504637"/>
    </source>
</evidence>
<proteinExistence type="inferred from homology"/>
<dbReference type="Proteomes" id="UP000504637">
    <property type="component" value="Unplaced"/>
</dbReference>
<sequence length="325" mass="35577">MTSSKQETTALLTEHLRYTPLTLLDDVINTANELVFRAINAIEEGLGAASAANLGFKLDKATHAALKTDEARRDALEELKQNEIDNGIVKLESLLNATVDKDFDKFEIYTLRNILAVGHEEEDLADWVRLDHYKGVDVSTTGPAPSPEEIEAQRSRLHETAKFNVMLKAEEAKNAAILSQLTALLSAEPGHSEASTAAPLAFLNTPASTNGEQSLTQATQYALNQLPALRQLLAQLSTTMQTLPREWAARHDDEDNAEARRRRYLESQTWRALKGRGIEAESSGSASLTTGRKLAQTELEGIEAVARGVGSTTTQNKDHDTAMED</sequence>
<name>A0A6J3MGM7_9PEZI</name>
<keyword evidence="11" id="KW-1185">Reference proteome</keyword>
<dbReference type="PANTHER" id="PTHR14527:SF2">
    <property type="entry name" value="PROTEIN MIS12 HOMOLOG"/>
    <property type="match status" value="1"/>
</dbReference>
<dbReference type="RefSeq" id="XP_033464141.1">
    <property type="nucleotide sequence ID" value="XM_033606168.1"/>
</dbReference>
<reference evidence="12" key="1">
    <citation type="submission" date="2020-01" db="EMBL/GenBank/DDBJ databases">
        <authorList>
            <consortium name="DOE Joint Genome Institute"/>
            <person name="Haridas S."/>
            <person name="Albert R."/>
            <person name="Binder M."/>
            <person name="Bloem J."/>
            <person name="Labutti K."/>
            <person name="Salamov A."/>
            <person name="Andreopoulos B."/>
            <person name="Baker S.E."/>
            <person name="Barry K."/>
            <person name="Bills G."/>
            <person name="Bluhm B.H."/>
            <person name="Cannon C."/>
            <person name="Castanera R."/>
            <person name="Culley D.E."/>
            <person name="Daum C."/>
            <person name="Ezra D."/>
            <person name="Gonzalez J.B."/>
            <person name="Henrissat B."/>
            <person name="Kuo A."/>
            <person name="Liang C."/>
            <person name="Lipzen A."/>
            <person name="Lutzoni F."/>
            <person name="Magnuson J."/>
            <person name="Mondo S."/>
            <person name="Nolan M."/>
            <person name="Ohm R."/>
            <person name="Pangilinan J."/>
            <person name="Park H.-J."/>
            <person name="Ramirez L."/>
            <person name="Alfaro M."/>
            <person name="Sun H."/>
            <person name="Tritt A."/>
            <person name="Yoshinaga Y."/>
            <person name="Zwiers L.-H."/>
            <person name="Turgeon B.G."/>
            <person name="Goodwin S.B."/>
            <person name="Spatafora J.W."/>
            <person name="Crous P.W."/>
            <person name="Grigoriev I.V."/>
        </authorList>
    </citation>
    <scope>NUCLEOTIDE SEQUENCE</scope>
    <source>
        <strain evidence="12">CBS 342.82</strain>
    </source>
</reference>
<dbReference type="AlphaFoldDB" id="A0A6J3MGM7"/>
<keyword evidence="9" id="KW-0137">Centromere</keyword>
<reference evidence="12" key="3">
    <citation type="submission" date="2025-08" db="UniProtKB">
        <authorList>
            <consortium name="RefSeq"/>
        </authorList>
    </citation>
    <scope>IDENTIFICATION</scope>
    <source>
        <strain evidence="12">CBS 342.82</strain>
    </source>
</reference>
<dbReference type="PANTHER" id="PTHR14527">
    <property type="entry name" value="PROTEIN MIS12 HOMOLOG"/>
    <property type="match status" value="1"/>
</dbReference>
<evidence type="ECO:0000256" key="2">
    <source>
        <dbReference type="ARBA" id="ARBA00008643"/>
    </source>
</evidence>
<keyword evidence="5" id="KW-0498">Mitosis</keyword>